<dbReference type="InterPro" id="IPR027417">
    <property type="entry name" value="P-loop_NTPase"/>
</dbReference>
<proteinExistence type="predicted"/>
<dbReference type="KEGG" id="nth:Nther_0020"/>
<gene>
    <name evidence="1" type="ordered locus">Nther_0020</name>
</gene>
<dbReference type="Proteomes" id="UP000001683">
    <property type="component" value="Chromosome"/>
</dbReference>
<dbReference type="STRING" id="457570.Nther_0020"/>
<organism evidence="1 2">
    <name type="scientific">Natranaerobius thermophilus (strain ATCC BAA-1301 / DSM 18059 / JW/NM-WN-LF)</name>
    <dbReference type="NCBI Taxonomy" id="457570"/>
    <lineage>
        <taxon>Bacteria</taxon>
        <taxon>Bacillati</taxon>
        <taxon>Bacillota</taxon>
        <taxon>Clostridia</taxon>
        <taxon>Natranaerobiales</taxon>
        <taxon>Natranaerobiaceae</taxon>
        <taxon>Natranaerobius</taxon>
    </lineage>
</organism>
<dbReference type="AlphaFoldDB" id="B2A305"/>
<dbReference type="InParanoid" id="B2A305"/>
<dbReference type="eggNOG" id="COG0489">
    <property type="taxonomic scope" value="Bacteria"/>
</dbReference>
<reference evidence="1 2" key="2">
    <citation type="journal article" date="2011" name="J. Bacteriol.">
        <title>Complete genome sequence of the anaerobic, halophilic alkalithermophile Natranaerobius thermophilus JW/NM-WN-LF.</title>
        <authorList>
            <person name="Zhao B."/>
            <person name="Mesbah N.M."/>
            <person name="Dalin E."/>
            <person name="Goodwin L."/>
            <person name="Nolan M."/>
            <person name="Pitluck S."/>
            <person name="Chertkov O."/>
            <person name="Brettin T.S."/>
            <person name="Han J."/>
            <person name="Larimer F.W."/>
            <person name="Land M.L."/>
            <person name="Hauser L."/>
            <person name="Kyrpides N."/>
            <person name="Wiegel J."/>
        </authorList>
    </citation>
    <scope>NUCLEOTIDE SEQUENCE [LARGE SCALE GENOMIC DNA]</scope>
    <source>
        <strain evidence="2">ATCC BAA-1301 / DSM 18059 / JW/NM-WN-LF</strain>
    </source>
</reference>
<reference evidence="1 2" key="1">
    <citation type="submission" date="2008-04" db="EMBL/GenBank/DDBJ databases">
        <title>Complete sequence of chromosome of Natranaerobius thermophilus JW/NM-WN-LF.</title>
        <authorList>
            <consortium name="US DOE Joint Genome Institute"/>
            <person name="Copeland A."/>
            <person name="Lucas S."/>
            <person name="Lapidus A."/>
            <person name="Glavina del Rio T."/>
            <person name="Dalin E."/>
            <person name="Tice H."/>
            <person name="Bruce D."/>
            <person name="Goodwin L."/>
            <person name="Pitluck S."/>
            <person name="Chertkov O."/>
            <person name="Brettin T."/>
            <person name="Detter J.C."/>
            <person name="Han C."/>
            <person name="Kuske C.R."/>
            <person name="Schmutz J."/>
            <person name="Larimer F."/>
            <person name="Land M."/>
            <person name="Hauser L."/>
            <person name="Kyrpides N."/>
            <person name="Lykidis A."/>
            <person name="Mesbah N.M."/>
            <person name="Wiegel J."/>
        </authorList>
    </citation>
    <scope>NUCLEOTIDE SEQUENCE [LARGE SCALE GENOMIC DNA]</scope>
    <source>
        <strain evidence="2">ATCC BAA-1301 / DSM 18059 / JW/NM-WN-LF</strain>
    </source>
</reference>
<dbReference type="SUPFAM" id="SSF52540">
    <property type="entry name" value="P-loop containing nucleoside triphosphate hydrolases"/>
    <property type="match status" value="1"/>
</dbReference>
<accession>B2A305</accession>
<dbReference type="HOGENOM" id="CLU_084710_2_0_9"/>
<evidence type="ECO:0000313" key="2">
    <source>
        <dbReference type="Proteomes" id="UP000001683"/>
    </source>
</evidence>
<protein>
    <recommendedName>
        <fullName evidence="3">ATP/GTP-binding protein</fullName>
    </recommendedName>
</protein>
<dbReference type="EMBL" id="CP001034">
    <property type="protein sequence ID" value="ACB83619.1"/>
    <property type="molecule type" value="Genomic_DNA"/>
</dbReference>
<name>B2A305_NATTJ</name>
<dbReference type="OrthoDB" id="9779501at2"/>
<dbReference type="RefSeq" id="WP_012446510.1">
    <property type="nucleotide sequence ID" value="NC_010718.1"/>
</dbReference>
<sequence length="218" mass="24603">MRYVEAFIGEYASGKSENAINRALDLQKQGREVTLVDLDTVEPFYTLRPIKRKLEEQGLSVVAWETHETMGLGEAGSVLKPEMRWVLRRSGDIILDVGYGVHGAKIFNLIEGALEDKELKIYVVINTSRPMTSQPERIVSYIESLGKVDGIVHNTHLGAMTDLETIIEGKEKVEEAASKLDLPIIATAIEKSMLSEAKTLDWGHELWPIERYMEESMW</sequence>
<keyword evidence="2" id="KW-1185">Reference proteome</keyword>
<evidence type="ECO:0000313" key="1">
    <source>
        <dbReference type="EMBL" id="ACB83619.1"/>
    </source>
</evidence>
<evidence type="ECO:0008006" key="3">
    <source>
        <dbReference type="Google" id="ProtNLM"/>
    </source>
</evidence>